<dbReference type="Proteomes" id="UP001190700">
    <property type="component" value="Unassembled WGS sequence"/>
</dbReference>
<protein>
    <submittedName>
        <fullName evidence="2">Uncharacterized protein</fullName>
    </submittedName>
</protein>
<comment type="caution">
    <text evidence="2">The sequence shown here is derived from an EMBL/GenBank/DDBJ whole genome shotgun (WGS) entry which is preliminary data.</text>
</comment>
<proteinExistence type="predicted"/>
<gene>
    <name evidence="2" type="ORF">CYMTET_50655</name>
</gene>
<organism evidence="2 3">
    <name type="scientific">Cymbomonas tetramitiformis</name>
    <dbReference type="NCBI Taxonomy" id="36881"/>
    <lineage>
        <taxon>Eukaryota</taxon>
        <taxon>Viridiplantae</taxon>
        <taxon>Chlorophyta</taxon>
        <taxon>Pyramimonadophyceae</taxon>
        <taxon>Pyramimonadales</taxon>
        <taxon>Pyramimonadaceae</taxon>
        <taxon>Cymbomonas</taxon>
    </lineage>
</organism>
<evidence type="ECO:0000313" key="3">
    <source>
        <dbReference type="Proteomes" id="UP001190700"/>
    </source>
</evidence>
<accession>A0AAE0ESL2</accession>
<evidence type="ECO:0000256" key="1">
    <source>
        <dbReference type="SAM" id="MobiDB-lite"/>
    </source>
</evidence>
<feature type="compositionally biased region" description="Polar residues" evidence="1">
    <location>
        <begin position="245"/>
        <end position="265"/>
    </location>
</feature>
<evidence type="ECO:0000313" key="2">
    <source>
        <dbReference type="EMBL" id="KAK3239423.1"/>
    </source>
</evidence>
<feature type="region of interest" description="Disordered" evidence="1">
    <location>
        <begin position="184"/>
        <end position="211"/>
    </location>
</feature>
<reference evidence="2 3" key="1">
    <citation type="journal article" date="2015" name="Genome Biol. Evol.">
        <title>Comparative Genomics of a Bacterivorous Green Alga Reveals Evolutionary Causalities and Consequences of Phago-Mixotrophic Mode of Nutrition.</title>
        <authorList>
            <person name="Burns J.A."/>
            <person name="Paasch A."/>
            <person name="Narechania A."/>
            <person name="Kim E."/>
        </authorList>
    </citation>
    <scope>NUCLEOTIDE SEQUENCE [LARGE SCALE GENOMIC DNA]</scope>
    <source>
        <strain evidence="2 3">PLY_AMNH</strain>
    </source>
</reference>
<dbReference type="EMBL" id="LGRX02033919">
    <property type="protein sequence ID" value="KAK3239423.1"/>
    <property type="molecule type" value="Genomic_DNA"/>
</dbReference>
<name>A0AAE0ESL2_9CHLO</name>
<keyword evidence="3" id="KW-1185">Reference proteome</keyword>
<sequence length="265" mass="28352">MANGRLGRKRASRSINCGPLKKKKAFFSATPSPLLHLVVVVVVVAVPRSTPATPPPSIASPLTPSNLWVNGGLSRLVPWLCGGRASGSHVSSAFGCGASLTPTPTSRASVRTRVRRPTTLAVPLMTPLLRRAIDRCRGNLLLHLLRFRGLVGGATAQSLVVPEEQRDPPSDAAVMTFIAPLPDPPPCFDHSPSADSDVHSVPTEHPRSADMAQHPAGLDFTFEPEPVAMLGFAEGDEDWPAFRETTWTPPTIDTSASRQKNLEQT</sequence>
<feature type="region of interest" description="Disordered" evidence="1">
    <location>
        <begin position="241"/>
        <end position="265"/>
    </location>
</feature>
<feature type="compositionally biased region" description="Basic and acidic residues" evidence="1">
    <location>
        <begin position="196"/>
        <end position="208"/>
    </location>
</feature>
<dbReference type="AlphaFoldDB" id="A0AAE0ESL2"/>